<dbReference type="InterPro" id="IPR008927">
    <property type="entry name" value="6-PGluconate_DH-like_C_sf"/>
</dbReference>
<dbReference type="GO" id="GO:0004106">
    <property type="term" value="F:chorismate mutase activity"/>
    <property type="evidence" value="ECO:0007669"/>
    <property type="project" value="InterPro"/>
</dbReference>
<dbReference type="PANTHER" id="PTHR21363">
    <property type="entry name" value="PREPHENATE DEHYDROGENASE"/>
    <property type="match status" value="1"/>
</dbReference>
<organism evidence="6 7">
    <name type="scientific">Alteromonas alba</name>
    <dbReference type="NCBI Taxonomy" id="2079529"/>
    <lineage>
        <taxon>Bacteria</taxon>
        <taxon>Pseudomonadati</taxon>
        <taxon>Pseudomonadota</taxon>
        <taxon>Gammaproteobacteria</taxon>
        <taxon>Alteromonadales</taxon>
        <taxon>Alteromonadaceae</taxon>
        <taxon>Alteromonas/Salinimonas group</taxon>
        <taxon>Alteromonas</taxon>
    </lineage>
</organism>
<comment type="subcellular location">
    <subcellularLocation>
        <location evidence="2">Cytoplasm</location>
    </subcellularLocation>
</comment>
<keyword evidence="2" id="KW-0827">Tyrosine biosynthesis</keyword>
<dbReference type="InterPro" id="IPR003099">
    <property type="entry name" value="Prephen_DH"/>
</dbReference>
<dbReference type="Proteomes" id="UP000238949">
    <property type="component" value="Unassembled WGS sequence"/>
</dbReference>
<dbReference type="Pfam" id="PF02153">
    <property type="entry name" value="PDH_N"/>
    <property type="match status" value="1"/>
</dbReference>
<dbReference type="InterPro" id="IPR046826">
    <property type="entry name" value="PDH_N"/>
</dbReference>
<dbReference type="InterPro" id="IPR002701">
    <property type="entry name" value="CM_II_prokaryot"/>
</dbReference>
<dbReference type="GO" id="GO:0008977">
    <property type="term" value="F:prephenate dehydrogenase (NAD+) activity"/>
    <property type="evidence" value="ECO:0007669"/>
    <property type="project" value="InterPro"/>
</dbReference>
<dbReference type="Pfam" id="PF20463">
    <property type="entry name" value="PDH_C"/>
    <property type="match status" value="1"/>
</dbReference>
<feature type="domain" description="Prephenate/arogenate dehydrogenase" evidence="5">
    <location>
        <begin position="106"/>
        <end position="368"/>
    </location>
</feature>
<dbReference type="Pfam" id="PF01817">
    <property type="entry name" value="CM_2"/>
    <property type="match status" value="1"/>
</dbReference>
<comment type="pathway">
    <text evidence="2">Amino-acid biosynthesis; L-tyrosine biosynthesis; (4-hydroxyphenyl)pyruvate from prephenate (NAD(+) route): step 1/1.</text>
</comment>
<evidence type="ECO:0000313" key="6">
    <source>
        <dbReference type="EMBL" id="PRO71911.1"/>
    </source>
</evidence>
<dbReference type="Gene3D" id="3.40.50.720">
    <property type="entry name" value="NAD(P)-binding Rossmann-like Domain"/>
    <property type="match status" value="1"/>
</dbReference>
<dbReference type="InterPro" id="IPR008244">
    <property type="entry name" value="Chor_mut/prephenate_DH_T"/>
</dbReference>
<dbReference type="PROSITE" id="PS51168">
    <property type="entry name" value="CHORISMATE_MUT_2"/>
    <property type="match status" value="1"/>
</dbReference>
<accession>A0A2S9V634</accession>
<reference evidence="7" key="1">
    <citation type="journal article" date="2020" name="Int. J. Syst. Evol. Microbiol.">
        <title>Alteromonas alba sp. nov., a marine bacterium isolated from the seawater of the West Pacific Ocean.</title>
        <authorList>
            <person name="Sun C."/>
            <person name="Wu Y.-H."/>
            <person name="Xamxidin M."/>
            <person name="Cheng H."/>
            <person name="Xu X.-W."/>
        </authorList>
    </citation>
    <scope>NUCLEOTIDE SEQUENCE [LARGE SCALE GENOMIC DNA]</scope>
    <source>
        <strain evidence="7">190</strain>
    </source>
</reference>
<dbReference type="UniPathway" id="UPA00122">
    <property type="reaction ID" value="UER00961"/>
</dbReference>
<dbReference type="Gene3D" id="1.10.3660.10">
    <property type="entry name" value="6-phosphogluconate dehydrogenase C-terminal like domain"/>
    <property type="match status" value="1"/>
</dbReference>
<dbReference type="AlphaFoldDB" id="A0A2S9V634"/>
<evidence type="ECO:0000313" key="7">
    <source>
        <dbReference type="Proteomes" id="UP000238949"/>
    </source>
</evidence>
<keyword evidence="2" id="KW-0028">Amino-acid biosynthesis</keyword>
<dbReference type="EMBL" id="PVNP01000196">
    <property type="protein sequence ID" value="PRO71911.1"/>
    <property type="molecule type" value="Genomic_DNA"/>
</dbReference>
<comment type="pathway">
    <text evidence="2">Metabolic intermediate biosynthesis; prephenate biosynthesis; prephenate from chorismate: step 1/1.</text>
</comment>
<keyword evidence="2" id="KW-0963">Cytoplasm</keyword>
<name>A0A2S9V634_9ALTE</name>
<dbReference type="InterPro" id="IPR011277">
    <property type="entry name" value="CM_T"/>
</dbReference>
<dbReference type="PROSITE" id="PS51176">
    <property type="entry name" value="PDH_ADH"/>
    <property type="match status" value="1"/>
</dbReference>
<dbReference type="NCBIfam" id="TIGR01799">
    <property type="entry name" value="CM_T"/>
    <property type="match status" value="1"/>
</dbReference>
<dbReference type="GO" id="GO:0006571">
    <property type="term" value="P:tyrosine biosynthetic process"/>
    <property type="evidence" value="ECO:0007669"/>
    <property type="project" value="UniProtKB-UniPathway"/>
</dbReference>
<dbReference type="SUPFAM" id="SSF51735">
    <property type="entry name" value="NAD(P)-binding Rossmann-fold domains"/>
    <property type="match status" value="1"/>
</dbReference>
<sequence>MSQNDHEQFAQQLSELRHGIDELDNQLIDILAKRAELTSKVGEVKAKTGMPIYVPEREAQMLEKRREQAAERGVSGSLIEDLMRRIMRESYHTQNNRYRCINPGIKRVVVIGGAGALGKVFVGLFERSGYNVEILEKDDWSRADSLFAEASLVLVSVPINLTVDVVAKLNSLPEDCILADITSIKHKPLDAMMQAHKGPVVGLHPMFGPDAPGMIKQVVVVCHGRGASHYSWLLGQMKTWGATLFEVTAQEHDKAMAFIQVMRHFNTFVYGAHLAGENPNLNLLTQLSSPIYRLELAMVGRLFAQSGQLYADIIFNNPENFLLLKRFHQRFGEALSILDKGDKAEFIRQFNGIGEWFGDYAKTCLVDSKRLLLKADDDQMLRT</sequence>
<dbReference type="InterPro" id="IPR036263">
    <property type="entry name" value="Chorismate_II_sf"/>
</dbReference>
<protein>
    <recommendedName>
        <fullName evidence="2">T-protein</fullName>
    </recommendedName>
</protein>
<dbReference type="InterPro" id="IPR036291">
    <property type="entry name" value="NAD(P)-bd_dom_sf"/>
</dbReference>
<dbReference type="GO" id="GO:0004665">
    <property type="term" value="F:prephenate dehydrogenase (NADP+) activity"/>
    <property type="evidence" value="ECO:0007669"/>
    <property type="project" value="InterPro"/>
</dbReference>
<keyword evidence="2" id="KW-0057">Aromatic amino acid biosynthesis</keyword>
<dbReference type="SMART" id="SM00830">
    <property type="entry name" value="CM_2"/>
    <property type="match status" value="1"/>
</dbReference>
<evidence type="ECO:0000259" key="4">
    <source>
        <dbReference type="PROSITE" id="PS51168"/>
    </source>
</evidence>
<dbReference type="InterPro" id="IPR036979">
    <property type="entry name" value="CM_dom_sf"/>
</dbReference>
<dbReference type="InterPro" id="IPR046825">
    <property type="entry name" value="PDH_C"/>
</dbReference>
<keyword evidence="2 6" id="KW-0413">Isomerase</keyword>
<dbReference type="Gene3D" id="1.20.59.10">
    <property type="entry name" value="Chorismate mutase"/>
    <property type="match status" value="1"/>
</dbReference>
<evidence type="ECO:0000256" key="1">
    <source>
        <dbReference type="ARBA" id="ARBA00023002"/>
    </source>
</evidence>
<feature type="domain" description="Chorismate mutase" evidence="4">
    <location>
        <begin position="7"/>
        <end position="98"/>
    </location>
</feature>
<keyword evidence="1 2" id="KW-0560">Oxidoreductase</keyword>
<dbReference type="GO" id="GO:0070403">
    <property type="term" value="F:NAD+ binding"/>
    <property type="evidence" value="ECO:0007669"/>
    <property type="project" value="InterPro"/>
</dbReference>
<dbReference type="GO" id="GO:0005737">
    <property type="term" value="C:cytoplasm"/>
    <property type="evidence" value="ECO:0007669"/>
    <property type="project" value="UniProtKB-SubCell"/>
</dbReference>
<keyword evidence="7" id="KW-1185">Reference proteome</keyword>
<dbReference type="GO" id="GO:0046417">
    <property type="term" value="P:chorismate metabolic process"/>
    <property type="evidence" value="ECO:0007669"/>
    <property type="project" value="InterPro"/>
</dbReference>
<dbReference type="SUPFAM" id="SSF48600">
    <property type="entry name" value="Chorismate mutase II"/>
    <property type="match status" value="1"/>
</dbReference>
<dbReference type="PIRSF" id="PIRSF001499">
    <property type="entry name" value="Chor_mut_pdh_Tpr"/>
    <property type="match status" value="1"/>
</dbReference>
<keyword evidence="2" id="KW-0520">NAD</keyword>
<feature type="coiled-coil region" evidence="3">
    <location>
        <begin position="6"/>
        <end position="40"/>
    </location>
</feature>
<evidence type="ECO:0000259" key="5">
    <source>
        <dbReference type="PROSITE" id="PS51176"/>
    </source>
</evidence>
<dbReference type="SUPFAM" id="SSF48179">
    <property type="entry name" value="6-phosphogluconate dehydrogenase C-terminal domain-like"/>
    <property type="match status" value="1"/>
</dbReference>
<evidence type="ECO:0000256" key="3">
    <source>
        <dbReference type="SAM" id="Coils"/>
    </source>
</evidence>
<keyword evidence="3" id="KW-0175">Coiled coil</keyword>
<dbReference type="NCBIfam" id="NF008400">
    <property type="entry name" value="PRK11199.1"/>
    <property type="match status" value="1"/>
</dbReference>
<gene>
    <name evidence="6" type="primary">tyrA</name>
    <name evidence="6" type="ORF">C6Y40_19515</name>
</gene>
<dbReference type="UniPathway" id="UPA00120">
    <property type="reaction ID" value="UER00203"/>
</dbReference>
<evidence type="ECO:0000256" key="2">
    <source>
        <dbReference type="PIRNR" id="PIRNR001499"/>
    </source>
</evidence>
<dbReference type="InterPro" id="IPR050812">
    <property type="entry name" value="Preph/Arog_dehydrog"/>
</dbReference>
<comment type="caution">
    <text evidence="6">The sequence shown here is derived from an EMBL/GenBank/DDBJ whole genome shotgun (WGS) entry which is preliminary data.</text>
</comment>
<dbReference type="PANTHER" id="PTHR21363:SF0">
    <property type="entry name" value="PREPHENATE DEHYDROGENASE [NADP(+)]"/>
    <property type="match status" value="1"/>
</dbReference>
<dbReference type="RefSeq" id="WP_105936071.1">
    <property type="nucleotide sequence ID" value="NZ_PVNP01000196.1"/>
</dbReference>
<proteinExistence type="predicted"/>
<dbReference type="OrthoDB" id="6198144at2"/>